<feature type="domain" description="B12-binding N-terminal" evidence="5">
    <location>
        <begin position="1"/>
        <end position="91"/>
    </location>
</feature>
<dbReference type="InterPro" id="IPR036724">
    <property type="entry name" value="Cobalamin-bd_sf"/>
</dbReference>
<evidence type="ECO:0000313" key="7">
    <source>
        <dbReference type="Proteomes" id="UP000199073"/>
    </source>
</evidence>
<evidence type="ECO:0000313" key="6">
    <source>
        <dbReference type="EMBL" id="SDO36432.1"/>
    </source>
</evidence>
<dbReference type="PANTHER" id="PTHR45833">
    <property type="entry name" value="METHIONINE SYNTHASE"/>
    <property type="match status" value="1"/>
</dbReference>
<feature type="domain" description="B12-binding" evidence="4">
    <location>
        <begin position="93"/>
        <end position="219"/>
    </location>
</feature>
<dbReference type="GO" id="GO:0046653">
    <property type="term" value="P:tetrahydrofolate metabolic process"/>
    <property type="evidence" value="ECO:0007669"/>
    <property type="project" value="TreeGrafter"/>
</dbReference>
<evidence type="ECO:0000259" key="5">
    <source>
        <dbReference type="PROSITE" id="PS51337"/>
    </source>
</evidence>
<dbReference type="PROSITE" id="PS51337">
    <property type="entry name" value="B12_BINDING_NTER"/>
    <property type="match status" value="1"/>
</dbReference>
<dbReference type="GO" id="GO:0005829">
    <property type="term" value="C:cytosol"/>
    <property type="evidence" value="ECO:0007669"/>
    <property type="project" value="TreeGrafter"/>
</dbReference>
<organism evidence="6 7">
    <name type="scientific">Desulforhopalus singaporensis</name>
    <dbReference type="NCBI Taxonomy" id="91360"/>
    <lineage>
        <taxon>Bacteria</taxon>
        <taxon>Pseudomonadati</taxon>
        <taxon>Thermodesulfobacteriota</taxon>
        <taxon>Desulfobulbia</taxon>
        <taxon>Desulfobulbales</taxon>
        <taxon>Desulfocapsaceae</taxon>
        <taxon>Desulforhopalus</taxon>
    </lineage>
</organism>
<dbReference type="InterPro" id="IPR003759">
    <property type="entry name" value="Cbl-bd_cap"/>
</dbReference>
<evidence type="ECO:0000256" key="2">
    <source>
        <dbReference type="ARBA" id="ARBA00022723"/>
    </source>
</evidence>
<dbReference type="AlphaFoldDB" id="A0A1H0IYM5"/>
<gene>
    <name evidence="6" type="ORF">SAMN05660330_00075</name>
</gene>
<dbReference type="GO" id="GO:0050667">
    <property type="term" value="P:homocysteine metabolic process"/>
    <property type="evidence" value="ECO:0007669"/>
    <property type="project" value="TreeGrafter"/>
</dbReference>
<keyword evidence="3" id="KW-0170">Cobalt</keyword>
<dbReference type="Proteomes" id="UP000199073">
    <property type="component" value="Unassembled WGS sequence"/>
</dbReference>
<dbReference type="NCBIfam" id="TIGR02370">
    <property type="entry name" value="pyl_corrinoid"/>
    <property type="match status" value="1"/>
</dbReference>
<dbReference type="GO" id="GO:0050897">
    <property type="term" value="F:cobalt ion binding"/>
    <property type="evidence" value="ECO:0007669"/>
    <property type="project" value="InterPro"/>
</dbReference>
<dbReference type="RefSeq" id="WP_092218918.1">
    <property type="nucleotide sequence ID" value="NZ_FNJI01000001.1"/>
</dbReference>
<dbReference type="Pfam" id="PF02607">
    <property type="entry name" value="B12-binding_2"/>
    <property type="match status" value="1"/>
</dbReference>
<dbReference type="PROSITE" id="PS51332">
    <property type="entry name" value="B12_BINDING"/>
    <property type="match status" value="1"/>
</dbReference>
<protein>
    <submittedName>
        <fullName evidence="6">Trimethylamine corrinoid protein</fullName>
    </submittedName>
</protein>
<dbReference type="InterPro" id="IPR036594">
    <property type="entry name" value="Meth_synthase_dom"/>
</dbReference>
<dbReference type="Gene3D" id="3.40.50.280">
    <property type="entry name" value="Cobalamin-binding domain"/>
    <property type="match status" value="1"/>
</dbReference>
<evidence type="ECO:0000256" key="3">
    <source>
        <dbReference type="ARBA" id="ARBA00023285"/>
    </source>
</evidence>
<keyword evidence="2" id="KW-0479">Metal-binding</keyword>
<dbReference type="CDD" id="cd02070">
    <property type="entry name" value="corrinoid_protein_B12-BD"/>
    <property type="match status" value="1"/>
</dbReference>
<name>A0A1H0IYM5_9BACT</name>
<dbReference type="EMBL" id="FNJI01000001">
    <property type="protein sequence ID" value="SDO36432.1"/>
    <property type="molecule type" value="Genomic_DNA"/>
</dbReference>
<dbReference type="InterPro" id="IPR012741">
    <property type="entry name" value="Corrinoid_p"/>
</dbReference>
<accession>A0A1H0IYM5</accession>
<dbReference type="GO" id="GO:0015948">
    <property type="term" value="P:methanogenesis"/>
    <property type="evidence" value="ECO:0007669"/>
    <property type="project" value="InterPro"/>
</dbReference>
<dbReference type="GO" id="GO:0008705">
    <property type="term" value="F:methionine synthase activity"/>
    <property type="evidence" value="ECO:0007669"/>
    <property type="project" value="TreeGrafter"/>
</dbReference>
<comment type="similarity">
    <text evidence="1">Belongs to the methylamine corrinoid protein family.</text>
</comment>
<dbReference type="PANTHER" id="PTHR45833:SF1">
    <property type="entry name" value="METHIONINE SYNTHASE"/>
    <property type="match status" value="1"/>
</dbReference>
<dbReference type="SMART" id="SM01018">
    <property type="entry name" value="B12-binding_2"/>
    <property type="match status" value="1"/>
</dbReference>
<dbReference type="STRING" id="91360.SAMN05660330_00075"/>
<evidence type="ECO:0000256" key="1">
    <source>
        <dbReference type="ARBA" id="ARBA00010854"/>
    </source>
</evidence>
<dbReference type="GO" id="GO:0031419">
    <property type="term" value="F:cobalamin binding"/>
    <property type="evidence" value="ECO:0007669"/>
    <property type="project" value="InterPro"/>
</dbReference>
<sequence>MIEQGVVESAGQCLIKGSKEEAVSLARQVIDGGADPVELMNLAFIPAINEVGDRFGRGQLFLPELITAADAMKAVTDVVNEVLSATTTVRSNKGTILIATVKGDVHDIGKCIVTSLLQANGFRVHDIGRDIDTEKIVEQAVQHDVDIIGTSALLTTTMPRQKELEELLKAKGLREKFKTMVGGAPVTPRWAQRIGADAYAEDAQDGVRKAEQLLAIAVS</sequence>
<dbReference type="SUPFAM" id="SSF52242">
    <property type="entry name" value="Cobalamin (vitamin B12)-binding domain"/>
    <property type="match status" value="1"/>
</dbReference>
<reference evidence="6 7" key="1">
    <citation type="submission" date="2016-10" db="EMBL/GenBank/DDBJ databases">
        <authorList>
            <person name="de Groot N.N."/>
        </authorList>
    </citation>
    <scope>NUCLEOTIDE SEQUENCE [LARGE SCALE GENOMIC DNA]</scope>
    <source>
        <strain evidence="6 7">DSM 12130</strain>
    </source>
</reference>
<keyword evidence="7" id="KW-1185">Reference proteome</keyword>
<dbReference type="Gene3D" id="1.10.1240.10">
    <property type="entry name" value="Methionine synthase domain"/>
    <property type="match status" value="1"/>
</dbReference>
<dbReference type="SUPFAM" id="SSF47644">
    <property type="entry name" value="Methionine synthase domain"/>
    <property type="match status" value="1"/>
</dbReference>
<dbReference type="FunFam" id="3.40.50.280:FF:000003">
    <property type="entry name" value="Dimethylamine methyltransferase corrinoid protein"/>
    <property type="match status" value="1"/>
</dbReference>
<dbReference type="Pfam" id="PF02310">
    <property type="entry name" value="B12-binding"/>
    <property type="match status" value="1"/>
</dbReference>
<dbReference type="InterPro" id="IPR006158">
    <property type="entry name" value="Cobalamin-bd"/>
</dbReference>
<dbReference type="InterPro" id="IPR050554">
    <property type="entry name" value="Met_Synthase/Corrinoid"/>
</dbReference>
<dbReference type="OrthoDB" id="5416681at2"/>
<evidence type="ECO:0000259" key="4">
    <source>
        <dbReference type="PROSITE" id="PS51332"/>
    </source>
</evidence>
<proteinExistence type="inferred from homology"/>